<keyword evidence="7" id="KW-0804">Transcription</keyword>
<dbReference type="GO" id="GO:0061564">
    <property type="term" value="P:axon development"/>
    <property type="evidence" value="ECO:0007669"/>
    <property type="project" value="TreeGrafter"/>
</dbReference>
<keyword evidence="4" id="KW-0805">Transcription regulation</keyword>
<keyword evidence="11" id="KW-1185">Reference proteome</keyword>
<dbReference type="Pfam" id="PF00010">
    <property type="entry name" value="HLH"/>
    <property type="match status" value="1"/>
</dbReference>
<feature type="region of interest" description="Disordered" evidence="9">
    <location>
        <begin position="29"/>
        <end position="68"/>
    </location>
</feature>
<dbReference type="CTD" id="4762"/>
<evidence type="ECO:0000256" key="3">
    <source>
        <dbReference type="ARBA" id="ARBA00022902"/>
    </source>
</evidence>
<evidence type="ECO:0000313" key="12">
    <source>
        <dbReference type="RefSeq" id="XP_020846754.1"/>
    </source>
</evidence>
<name>A0A6P5KPC6_PHACI</name>
<dbReference type="GO" id="GO:0007423">
    <property type="term" value="P:sensory organ development"/>
    <property type="evidence" value="ECO:0007669"/>
    <property type="project" value="TreeGrafter"/>
</dbReference>
<dbReference type="GO" id="GO:0000981">
    <property type="term" value="F:DNA-binding transcription factor activity, RNA polymerase II-specific"/>
    <property type="evidence" value="ECO:0007669"/>
    <property type="project" value="TreeGrafter"/>
</dbReference>
<dbReference type="InterPro" id="IPR050359">
    <property type="entry name" value="bHLH_transcription_factors"/>
</dbReference>
<keyword evidence="8" id="KW-0539">Nucleus</keyword>
<evidence type="ECO:0000256" key="2">
    <source>
        <dbReference type="ARBA" id="ARBA00022782"/>
    </source>
</evidence>
<dbReference type="GO" id="GO:0005634">
    <property type="term" value="C:nucleus"/>
    <property type="evidence" value="ECO:0007669"/>
    <property type="project" value="TreeGrafter"/>
</dbReference>
<reference evidence="12" key="1">
    <citation type="submission" date="2025-08" db="UniProtKB">
        <authorList>
            <consortium name="RefSeq"/>
        </authorList>
    </citation>
    <scope>IDENTIFICATION</scope>
    <source>
        <tissue evidence="12">Spleen</tissue>
    </source>
</reference>
<dbReference type="GeneID" id="110211649"/>
<feature type="compositionally biased region" description="Polar residues" evidence="9">
    <location>
        <begin position="30"/>
        <end position="40"/>
    </location>
</feature>
<evidence type="ECO:0000256" key="4">
    <source>
        <dbReference type="ARBA" id="ARBA00023015"/>
    </source>
</evidence>
<keyword evidence="3" id="KW-0524">Neurogenesis</keyword>
<organism evidence="11 12">
    <name type="scientific">Phascolarctos cinereus</name>
    <name type="common">Koala</name>
    <dbReference type="NCBI Taxonomy" id="38626"/>
    <lineage>
        <taxon>Eukaryota</taxon>
        <taxon>Metazoa</taxon>
        <taxon>Chordata</taxon>
        <taxon>Craniata</taxon>
        <taxon>Vertebrata</taxon>
        <taxon>Euteleostomi</taxon>
        <taxon>Mammalia</taxon>
        <taxon>Metatheria</taxon>
        <taxon>Diprotodontia</taxon>
        <taxon>Phascolarctidae</taxon>
        <taxon>Phascolarctos</taxon>
    </lineage>
</organism>
<keyword evidence="6" id="KW-0010">Activator</keyword>
<dbReference type="RefSeq" id="XP_020846754.1">
    <property type="nucleotide sequence ID" value="XM_020991095.1"/>
</dbReference>
<dbReference type="InterPro" id="IPR011598">
    <property type="entry name" value="bHLH_dom"/>
</dbReference>
<dbReference type="GO" id="GO:0030900">
    <property type="term" value="P:forebrain development"/>
    <property type="evidence" value="ECO:0007669"/>
    <property type="project" value="TreeGrafter"/>
</dbReference>
<dbReference type="SUPFAM" id="SSF47459">
    <property type="entry name" value="HLH, helix-loop-helix DNA-binding domain"/>
    <property type="match status" value="1"/>
</dbReference>
<dbReference type="PANTHER" id="PTHR19290">
    <property type="entry name" value="BASIC HELIX-LOOP-HELIX PROTEIN NEUROGENIN-RELATED"/>
    <property type="match status" value="1"/>
</dbReference>
<evidence type="ECO:0000256" key="9">
    <source>
        <dbReference type="SAM" id="MobiDB-lite"/>
    </source>
</evidence>
<protein>
    <submittedName>
        <fullName evidence="12">Neurogenin-1</fullName>
    </submittedName>
</protein>
<dbReference type="PANTHER" id="PTHR19290:SF171">
    <property type="entry name" value="NEUROGENIN-2"/>
    <property type="match status" value="1"/>
</dbReference>
<dbReference type="InParanoid" id="A0A6P5KPC6"/>
<dbReference type="PROSITE" id="PS50888">
    <property type="entry name" value="BHLH"/>
    <property type="match status" value="1"/>
</dbReference>
<dbReference type="Gene3D" id="4.10.280.10">
    <property type="entry name" value="Helix-loop-helix DNA-binding domain"/>
    <property type="match status" value="1"/>
</dbReference>
<dbReference type="SMART" id="SM00353">
    <property type="entry name" value="HLH"/>
    <property type="match status" value="1"/>
</dbReference>
<evidence type="ECO:0000256" key="8">
    <source>
        <dbReference type="ARBA" id="ARBA00023242"/>
    </source>
</evidence>
<keyword evidence="1" id="KW-0217">Developmental protein</keyword>
<feature type="region of interest" description="Disordered" evidence="9">
    <location>
        <begin position="178"/>
        <end position="213"/>
    </location>
</feature>
<dbReference type="Proteomes" id="UP000515140">
    <property type="component" value="Unplaced"/>
</dbReference>
<evidence type="ECO:0000256" key="5">
    <source>
        <dbReference type="ARBA" id="ARBA00023125"/>
    </source>
</evidence>
<evidence type="ECO:0000313" key="11">
    <source>
        <dbReference type="Proteomes" id="UP000515140"/>
    </source>
</evidence>
<dbReference type="CDD" id="cd19716">
    <property type="entry name" value="bHLH_TS_NGN1_NeuroD3"/>
    <property type="match status" value="1"/>
</dbReference>
<gene>
    <name evidence="12" type="primary">NEUROG1</name>
</gene>
<dbReference type="InterPro" id="IPR036638">
    <property type="entry name" value="HLH_DNA-bd_sf"/>
</dbReference>
<dbReference type="GO" id="GO:0046983">
    <property type="term" value="F:protein dimerization activity"/>
    <property type="evidence" value="ECO:0007669"/>
    <property type="project" value="InterPro"/>
</dbReference>
<evidence type="ECO:0000256" key="6">
    <source>
        <dbReference type="ARBA" id="ARBA00023159"/>
    </source>
</evidence>
<evidence type="ECO:0000256" key="1">
    <source>
        <dbReference type="ARBA" id="ARBA00022473"/>
    </source>
</evidence>
<dbReference type="FunCoup" id="A0A6P5KPC6">
    <property type="interactions" value="850"/>
</dbReference>
<accession>A0A6P5KPC6</accession>
<keyword evidence="5" id="KW-0238">DNA-binding</keyword>
<evidence type="ECO:0000259" key="10">
    <source>
        <dbReference type="PROSITE" id="PS50888"/>
    </source>
</evidence>
<keyword evidence="2" id="KW-0221">Differentiation</keyword>
<dbReference type="KEGG" id="pcw:110211649"/>
<feature type="domain" description="BHLH" evidence="10">
    <location>
        <begin position="81"/>
        <end position="133"/>
    </location>
</feature>
<dbReference type="FunFam" id="4.10.280.10:FF:000006">
    <property type="entry name" value="Neurogenic differentiation factor"/>
    <property type="match status" value="1"/>
</dbReference>
<dbReference type="AlphaFoldDB" id="A0A6P5KPC6"/>
<dbReference type="GO" id="GO:0045944">
    <property type="term" value="P:positive regulation of transcription by RNA polymerase II"/>
    <property type="evidence" value="ECO:0007669"/>
    <property type="project" value="TreeGrafter"/>
</dbReference>
<sequence>MASLVDSNLSDFENSSDLSCFLTDEEDSNGLLQATSSAQHSEQRRREERKEDEEEEEKEHKRRRGRGRVRSEALLHTIRKTRRVKANDRERNRMHNLNAALDELRSVLPTFPDDTKLTKIETLRFAYNYIWALAETLRLADQCLQGPPKELLLPAYLHPADSPSSASDGESWISSASPAAASSSSSSSSFSPPSSCCSSSPLSNPSSPAASEDFGYGNPDPLFFPGLPKDLVHGAPCFVPYH</sequence>
<evidence type="ECO:0000256" key="7">
    <source>
        <dbReference type="ARBA" id="ARBA00023163"/>
    </source>
</evidence>
<proteinExistence type="predicted"/>
<feature type="compositionally biased region" description="Low complexity" evidence="9">
    <location>
        <begin position="178"/>
        <end position="211"/>
    </location>
</feature>
<dbReference type="GO" id="GO:0070888">
    <property type="term" value="F:E-box binding"/>
    <property type="evidence" value="ECO:0007669"/>
    <property type="project" value="TreeGrafter"/>
</dbReference>